<dbReference type="EMBL" id="LR796162">
    <property type="protein sequence ID" value="CAB4122788.1"/>
    <property type="molecule type" value="Genomic_DNA"/>
</dbReference>
<gene>
    <name evidence="2" type="ORF">UFOVP33_53</name>
</gene>
<dbReference type="InterPro" id="IPR045958">
    <property type="entry name" value="DUF6378"/>
</dbReference>
<organism evidence="2">
    <name type="scientific">uncultured Caudovirales phage</name>
    <dbReference type="NCBI Taxonomy" id="2100421"/>
    <lineage>
        <taxon>Viruses</taxon>
        <taxon>Duplodnaviria</taxon>
        <taxon>Heunggongvirae</taxon>
        <taxon>Uroviricota</taxon>
        <taxon>Caudoviricetes</taxon>
        <taxon>Peduoviridae</taxon>
        <taxon>Maltschvirus</taxon>
        <taxon>Maltschvirus maltsch</taxon>
    </lineage>
</organism>
<dbReference type="Pfam" id="PF19905">
    <property type="entry name" value="DUF6378"/>
    <property type="match status" value="1"/>
</dbReference>
<evidence type="ECO:0000313" key="2">
    <source>
        <dbReference type="EMBL" id="CAB4122788.1"/>
    </source>
</evidence>
<proteinExistence type="predicted"/>
<feature type="domain" description="DUF6378" evidence="1">
    <location>
        <begin position="6"/>
        <end position="94"/>
    </location>
</feature>
<evidence type="ECO:0000259" key="1">
    <source>
        <dbReference type="Pfam" id="PF19905"/>
    </source>
</evidence>
<accession>A0A6J5KKL2</accession>
<name>A0A6J5KKL2_9CAUD</name>
<sequence length="106" mass="11831">MDSLPTILEAAASIVDSDREKTYGHPAKNLETIADFWTAWLRARGFNRLDGEGLTFEDVACMMNLLKVARLANDPAHRDSQIDACGYMRLLERCQTVSKDVSKGVK</sequence>
<protein>
    <recommendedName>
        <fullName evidence="1">DUF6378 domain-containing protein</fullName>
    </recommendedName>
</protein>
<reference evidence="2" key="1">
    <citation type="submission" date="2020-04" db="EMBL/GenBank/DDBJ databases">
        <authorList>
            <person name="Chiriac C."/>
            <person name="Salcher M."/>
            <person name="Ghai R."/>
            <person name="Kavagutti S V."/>
        </authorList>
    </citation>
    <scope>NUCLEOTIDE SEQUENCE</scope>
</reference>